<feature type="domain" description="VOC" evidence="1">
    <location>
        <begin position="4"/>
        <end position="120"/>
    </location>
</feature>
<protein>
    <recommendedName>
        <fullName evidence="1">VOC domain-containing protein</fullName>
    </recommendedName>
</protein>
<dbReference type="InterPro" id="IPR037523">
    <property type="entry name" value="VOC_core"/>
</dbReference>
<evidence type="ECO:0000313" key="3">
    <source>
        <dbReference type="Proteomes" id="UP001499978"/>
    </source>
</evidence>
<dbReference type="InterPro" id="IPR029068">
    <property type="entry name" value="Glyas_Bleomycin-R_OHBP_Dase"/>
</dbReference>
<dbReference type="InterPro" id="IPR004360">
    <property type="entry name" value="Glyas_Fos-R_dOase_dom"/>
</dbReference>
<dbReference type="RefSeq" id="WP_344166807.1">
    <property type="nucleotide sequence ID" value="NZ_BAAARY010000001.1"/>
</dbReference>
<name>A0ABP6A9H3_9ACTN</name>
<evidence type="ECO:0000259" key="1">
    <source>
        <dbReference type="PROSITE" id="PS51819"/>
    </source>
</evidence>
<dbReference type="EMBL" id="BAAARY010000001">
    <property type="protein sequence ID" value="GAA2510811.1"/>
    <property type="molecule type" value="Genomic_DNA"/>
</dbReference>
<dbReference type="Gene3D" id="3.10.180.10">
    <property type="entry name" value="2,3-Dihydroxybiphenyl 1,2-Dioxygenase, domain 1"/>
    <property type="match status" value="1"/>
</dbReference>
<sequence>MTGAATAVVPILYVRSADQSARFYRMFGFAEDRQGALDDSQWRYLRHGELTLLLAEVHPPLITVALPLVLYIYVDALEVVLERLAAGGASSEHIGYPDHAPGGEARVLDPDGNVVLVGQREAVTAEQRVAQTGPPARFELIQEAAEDAARRAYAPSRCQIGNVDGTPCPSAAEVKLADPWGDTTWGCVPHVEEALIIAKAAFIATDEEDGIGPFLQRRRAAASRQQRT</sequence>
<comment type="caution">
    <text evidence="2">The sequence shown here is derived from an EMBL/GenBank/DDBJ whole genome shotgun (WGS) entry which is preliminary data.</text>
</comment>
<dbReference type="PROSITE" id="PS51819">
    <property type="entry name" value="VOC"/>
    <property type="match status" value="1"/>
</dbReference>
<dbReference type="Pfam" id="PF00903">
    <property type="entry name" value="Glyoxalase"/>
    <property type="match status" value="1"/>
</dbReference>
<organism evidence="2 3">
    <name type="scientific">Pilimelia columellifera subsp. columellifera</name>
    <dbReference type="NCBI Taxonomy" id="706583"/>
    <lineage>
        <taxon>Bacteria</taxon>
        <taxon>Bacillati</taxon>
        <taxon>Actinomycetota</taxon>
        <taxon>Actinomycetes</taxon>
        <taxon>Micromonosporales</taxon>
        <taxon>Micromonosporaceae</taxon>
        <taxon>Pilimelia</taxon>
    </lineage>
</organism>
<dbReference type="SUPFAM" id="SSF54593">
    <property type="entry name" value="Glyoxalase/Bleomycin resistance protein/Dihydroxybiphenyl dioxygenase"/>
    <property type="match status" value="1"/>
</dbReference>
<dbReference type="Proteomes" id="UP001499978">
    <property type="component" value="Unassembled WGS sequence"/>
</dbReference>
<gene>
    <name evidence="2" type="ORF">GCM10010201_02010</name>
</gene>
<evidence type="ECO:0000313" key="2">
    <source>
        <dbReference type="EMBL" id="GAA2510811.1"/>
    </source>
</evidence>
<accession>A0ABP6A9H3</accession>
<proteinExistence type="predicted"/>
<reference evidence="3" key="1">
    <citation type="journal article" date="2019" name="Int. J. Syst. Evol. Microbiol.">
        <title>The Global Catalogue of Microorganisms (GCM) 10K type strain sequencing project: providing services to taxonomists for standard genome sequencing and annotation.</title>
        <authorList>
            <consortium name="The Broad Institute Genomics Platform"/>
            <consortium name="The Broad Institute Genome Sequencing Center for Infectious Disease"/>
            <person name="Wu L."/>
            <person name="Ma J."/>
        </authorList>
    </citation>
    <scope>NUCLEOTIDE SEQUENCE [LARGE SCALE GENOMIC DNA]</scope>
    <source>
        <strain evidence="3">JCM 3367</strain>
    </source>
</reference>
<keyword evidence="3" id="KW-1185">Reference proteome</keyword>